<dbReference type="GO" id="GO:0051865">
    <property type="term" value="P:protein autoubiquitination"/>
    <property type="evidence" value="ECO:0007669"/>
    <property type="project" value="TreeGrafter"/>
</dbReference>
<reference evidence="2 3" key="1">
    <citation type="submission" date="2018-07" db="EMBL/GenBank/DDBJ databases">
        <title>The complete nuclear genome of the prasinophyte Chloropicon primus (CCMP1205).</title>
        <authorList>
            <person name="Pombert J.-F."/>
            <person name="Otis C."/>
            <person name="Turmel M."/>
            <person name="Lemieux C."/>
        </authorList>
    </citation>
    <scope>NUCLEOTIDE SEQUENCE [LARGE SCALE GENOMIC DNA]</scope>
    <source>
        <strain evidence="2 3">CCMP1205</strain>
    </source>
</reference>
<proteinExistence type="predicted"/>
<dbReference type="EMBL" id="CP031042">
    <property type="protein sequence ID" value="QDZ22848.1"/>
    <property type="molecule type" value="Genomic_DNA"/>
</dbReference>
<feature type="compositionally biased region" description="Basic and acidic residues" evidence="1">
    <location>
        <begin position="275"/>
        <end position="284"/>
    </location>
</feature>
<evidence type="ECO:0000313" key="2">
    <source>
        <dbReference type="EMBL" id="QDZ22848.1"/>
    </source>
</evidence>
<dbReference type="GO" id="GO:0061630">
    <property type="term" value="F:ubiquitin protein ligase activity"/>
    <property type="evidence" value="ECO:0007669"/>
    <property type="project" value="TreeGrafter"/>
</dbReference>
<evidence type="ECO:0000313" key="3">
    <source>
        <dbReference type="Proteomes" id="UP000316726"/>
    </source>
</evidence>
<dbReference type="GO" id="GO:0006513">
    <property type="term" value="P:protein monoubiquitination"/>
    <property type="evidence" value="ECO:0007669"/>
    <property type="project" value="TreeGrafter"/>
</dbReference>
<keyword evidence="3" id="KW-1185">Reference proteome</keyword>
<dbReference type="GO" id="GO:0005778">
    <property type="term" value="C:peroxisomal membrane"/>
    <property type="evidence" value="ECO:0007669"/>
    <property type="project" value="TreeGrafter"/>
</dbReference>
<dbReference type="OrthoDB" id="549092at2759"/>
<dbReference type="InterPro" id="IPR053003">
    <property type="entry name" value="TRIM_RBCC_E3_ubiq-ligases"/>
</dbReference>
<sequence>MSTLDDPNPNYPVVVDGLEEKLPEWQVDHVYCWDDTAQQVCPADPRVVEDLQRQGHFILSLTSAFRTKLGLLQNSVNGPLLAKRDALLVQQAKIQSRIDEVKAASSTIEKETKHNAEEIVERLKSTERFKLSLLLRDKVDLAKDVEVIQGLVEEVADRGKATSMIDFLGKEKHLKDRCEMLIGKPYKVDIEVQADDFEHETKAHKDVVKKYGALQELVEVKDTIIAQLLEDRALLQKKVEMMEESHGKRVTGLEKEKDNLLQALAKLGPIAGEPGEAREEEGSRETLALAESTSKSSDKGEEEAVESVMSGSPESRATCNSQEASLVQRGSGSEGGTSNSGKDWLMTIEHNGKRIEVYQEDKDEFG</sequence>
<dbReference type="GO" id="GO:0070842">
    <property type="term" value="P:aggresome assembly"/>
    <property type="evidence" value="ECO:0007669"/>
    <property type="project" value="TreeGrafter"/>
</dbReference>
<dbReference type="PANTHER" id="PTHR36754:SF2">
    <property type="entry name" value="E3 UBIQUITIN-PROTEIN LIGASE TRIM37"/>
    <property type="match status" value="1"/>
</dbReference>
<feature type="region of interest" description="Disordered" evidence="1">
    <location>
        <begin position="268"/>
        <end position="347"/>
    </location>
</feature>
<protein>
    <submittedName>
        <fullName evidence="2">Uncharacterized protein</fullName>
    </submittedName>
</protein>
<gene>
    <name evidence="2" type="ORF">A3770_09p53660</name>
</gene>
<evidence type="ECO:0000256" key="1">
    <source>
        <dbReference type="SAM" id="MobiDB-lite"/>
    </source>
</evidence>
<dbReference type="GO" id="GO:0016235">
    <property type="term" value="C:aggresome"/>
    <property type="evidence" value="ECO:0007669"/>
    <property type="project" value="TreeGrafter"/>
</dbReference>
<dbReference type="GO" id="GO:0031625">
    <property type="term" value="F:ubiquitin protein ligase binding"/>
    <property type="evidence" value="ECO:0007669"/>
    <property type="project" value="TreeGrafter"/>
</dbReference>
<dbReference type="PANTHER" id="PTHR36754">
    <property type="entry name" value="E3 UBIQUITIN-PROTEIN LIGASE TRIM37"/>
    <property type="match status" value="1"/>
</dbReference>
<dbReference type="AlphaFoldDB" id="A0A5B8MQ78"/>
<organism evidence="2 3">
    <name type="scientific">Chloropicon primus</name>
    <dbReference type="NCBI Taxonomy" id="1764295"/>
    <lineage>
        <taxon>Eukaryota</taxon>
        <taxon>Viridiplantae</taxon>
        <taxon>Chlorophyta</taxon>
        <taxon>Chloropicophyceae</taxon>
        <taxon>Chloropicales</taxon>
        <taxon>Chloropicaceae</taxon>
        <taxon>Chloropicon</taxon>
    </lineage>
</organism>
<dbReference type="GO" id="GO:0005164">
    <property type="term" value="F:tumor necrosis factor receptor binding"/>
    <property type="evidence" value="ECO:0007669"/>
    <property type="project" value="TreeGrafter"/>
</dbReference>
<name>A0A5B8MQ78_9CHLO</name>
<feature type="compositionally biased region" description="Polar residues" evidence="1">
    <location>
        <begin position="309"/>
        <end position="325"/>
    </location>
</feature>
<dbReference type="Proteomes" id="UP000316726">
    <property type="component" value="Chromosome 9"/>
</dbReference>
<accession>A0A5B8MQ78</accession>